<proteinExistence type="predicted"/>
<organism evidence="2 3">
    <name type="scientific">Tribolium castaneum</name>
    <name type="common">Red flour beetle</name>
    <dbReference type="NCBI Taxonomy" id="7070"/>
    <lineage>
        <taxon>Eukaryota</taxon>
        <taxon>Metazoa</taxon>
        <taxon>Ecdysozoa</taxon>
        <taxon>Arthropoda</taxon>
        <taxon>Hexapoda</taxon>
        <taxon>Insecta</taxon>
        <taxon>Pterygota</taxon>
        <taxon>Neoptera</taxon>
        <taxon>Endopterygota</taxon>
        <taxon>Coleoptera</taxon>
        <taxon>Polyphaga</taxon>
        <taxon>Cucujiformia</taxon>
        <taxon>Tenebrionidae</taxon>
        <taxon>Tenebrionidae incertae sedis</taxon>
        <taxon>Tribolium</taxon>
    </lineage>
</organism>
<feature type="compositionally biased region" description="Basic and acidic residues" evidence="1">
    <location>
        <begin position="43"/>
        <end position="58"/>
    </location>
</feature>
<dbReference type="EMBL" id="KQ971306">
    <property type="protein sequence ID" value="EFA11089.1"/>
    <property type="molecule type" value="Genomic_DNA"/>
</dbReference>
<dbReference type="OrthoDB" id="6783505at2759"/>
<reference evidence="2 3" key="2">
    <citation type="journal article" date="2010" name="Nucleic Acids Res.">
        <title>BeetleBase in 2010: revisions to provide comprehensive genomic information for Tribolium castaneum.</title>
        <authorList>
            <person name="Kim H.S."/>
            <person name="Murphy T."/>
            <person name="Xia J."/>
            <person name="Caragea D."/>
            <person name="Park Y."/>
            <person name="Beeman R.W."/>
            <person name="Lorenzen M.D."/>
            <person name="Butcher S."/>
            <person name="Manak J.R."/>
            <person name="Brown S.J."/>
        </authorList>
    </citation>
    <scope>GENOME REANNOTATION</scope>
    <source>
        <strain evidence="2 3">Georgia GA2</strain>
    </source>
</reference>
<reference evidence="2 3" key="1">
    <citation type="journal article" date="2008" name="Nature">
        <title>The genome of the model beetle and pest Tribolium castaneum.</title>
        <authorList>
            <consortium name="Tribolium Genome Sequencing Consortium"/>
            <person name="Richards S."/>
            <person name="Gibbs R.A."/>
            <person name="Weinstock G.M."/>
            <person name="Brown S.J."/>
            <person name="Denell R."/>
            <person name="Beeman R.W."/>
            <person name="Gibbs R."/>
            <person name="Beeman R.W."/>
            <person name="Brown S.J."/>
            <person name="Bucher G."/>
            <person name="Friedrich M."/>
            <person name="Grimmelikhuijzen C.J."/>
            <person name="Klingler M."/>
            <person name="Lorenzen M."/>
            <person name="Richards S."/>
            <person name="Roth S."/>
            <person name="Schroder R."/>
            <person name="Tautz D."/>
            <person name="Zdobnov E.M."/>
            <person name="Muzny D."/>
            <person name="Gibbs R.A."/>
            <person name="Weinstock G.M."/>
            <person name="Attaway T."/>
            <person name="Bell S."/>
            <person name="Buhay C.J."/>
            <person name="Chandrabose M.N."/>
            <person name="Chavez D."/>
            <person name="Clerk-Blankenburg K.P."/>
            <person name="Cree A."/>
            <person name="Dao M."/>
            <person name="Davis C."/>
            <person name="Chacko J."/>
            <person name="Dinh H."/>
            <person name="Dugan-Rocha S."/>
            <person name="Fowler G."/>
            <person name="Garner T.T."/>
            <person name="Garnes J."/>
            <person name="Gnirke A."/>
            <person name="Hawes A."/>
            <person name="Hernandez J."/>
            <person name="Hines S."/>
            <person name="Holder M."/>
            <person name="Hume J."/>
            <person name="Jhangiani S.N."/>
            <person name="Joshi V."/>
            <person name="Khan Z.M."/>
            <person name="Jackson L."/>
            <person name="Kovar C."/>
            <person name="Kowis A."/>
            <person name="Lee S."/>
            <person name="Lewis L.R."/>
            <person name="Margolis J."/>
            <person name="Morgan M."/>
            <person name="Nazareth L.V."/>
            <person name="Nguyen N."/>
            <person name="Okwuonu G."/>
            <person name="Parker D."/>
            <person name="Richards S."/>
            <person name="Ruiz S.J."/>
            <person name="Santibanez J."/>
            <person name="Savard J."/>
            <person name="Scherer S.E."/>
            <person name="Schneider B."/>
            <person name="Sodergren E."/>
            <person name="Tautz D."/>
            <person name="Vattahil S."/>
            <person name="Villasana D."/>
            <person name="White C.S."/>
            <person name="Wright R."/>
            <person name="Park Y."/>
            <person name="Beeman R.W."/>
            <person name="Lord J."/>
            <person name="Oppert B."/>
            <person name="Lorenzen M."/>
            <person name="Brown S."/>
            <person name="Wang L."/>
            <person name="Savard J."/>
            <person name="Tautz D."/>
            <person name="Richards S."/>
            <person name="Weinstock G."/>
            <person name="Gibbs R.A."/>
            <person name="Liu Y."/>
            <person name="Worley K."/>
            <person name="Weinstock G."/>
            <person name="Elsik C.G."/>
            <person name="Reese J.T."/>
            <person name="Elhaik E."/>
            <person name="Landan G."/>
            <person name="Graur D."/>
            <person name="Arensburger P."/>
            <person name="Atkinson P."/>
            <person name="Beeman R.W."/>
            <person name="Beidler J."/>
            <person name="Brown S.J."/>
            <person name="Demuth J.P."/>
            <person name="Drury D.W."/>
            <person name="Du Y.Z."/>
            <person name="Fujiwara H."/>
            <person name="Lorenzen M."/>
            <person name="Maselli V."/>
            <person name="Osanai M."/>
            <person name="Park Y."/>
            <person name="Robertson H.M."/>
            <person name="Tu Z."/>
            <person name="Wang J.J."/>
            <person name="Wang S."/>
            <person name="Richards S."/>
            <person name="Song H."/>
            <person name="Zhang L."/>
            <person name="Sodergren E."/>
            <person name="Werner D."/>
            <person name="Stanke M."/>
            <person name="Morgenstern B."/>
            <person name="Solovyev V."/>
            <person name="Kosarev P."/>
            <person name="Brown G."/>
            <person name="Chen H.C."/>
            <person name="Ermolaeva O."/>
            <person name="Hlavina W."/>
            <person name="Kapustin Y."/>
            <person name="Kiryutin B."/>
            <person name="Kitts P."/>
            <person name="Maglott D."/>
            <person name="Pruitt K."/>
            <person name="Sapojnikov V."/>
            <person name="Souvorov A."/>
            <person name="Mackey A.J."/>
            <person name="Waterhouse R.M."/>
            <person name="Wyder S."/>
            <person name="Zdobnov E.M."/>
            <person name="Zdobnov E.M."/>
            <person name="Wyder S."/>
            <person name="Kriventseva E.V."/>
            <person name="Kadowaki T."/>
            <person name="Bork P."/>
            <person name="Aranda M."/>
            <person name="Bao R."/>
            <person name="Beermann A."/>
            <person name="Berns N."/>
            <person name="Bolognesi R."/>
            <person name="Bonneton F."/>
            <person name="Bopp D."/>
            <person name="Brown S.J."/>
            <person name="Bucher G."/>
            <person name="Butts T."/>
            <person name="Chaumot A."/>
            <person name="Denell R.E."/>
            <person name="Ferrier D.E."/>
            <person name="Friedrich M."/>
            <person name="Gordon C.M."/>
            <person name="Jindra M."/>
            <person name="Klingler M."/>
            <person name="Lan Q."/>
            <person name="Lattorff H.M."/>
            <person name="Laudet V."/>
            <person name="von Levetsow C."/>
            <person name="Liu Z."/>
            <person name="Lutz R."/>
            <person name="Lynch J.A."/>
            <person name="da Fonseca R.N."/>
            <person name="Posnien N."/>
            <person name="Reuter R."/>
            <person name="Roth S."/>
            <person name="Savard J."/>
            <person name="Schinko J.B."/>
            <person name="Schmitt C."/>
            <person name="Schoppmeier M."/>
            <person name="Schroder R."/>
            <person name="Shippy T.D."/>
            <person name="Simonnet F."/>
            <person name="Marques-Souza H."/>
            <person name="Tautz D."/>
            <person name="Tomoyasu Y."/>
            <person name="Trauner J."/>
            <person name="Van der Zee M."/>
            <person name="Vervoort M."/>
            <person name="Wittkopp N."/>
            <person name="Wimmer E.A."/>
            <person name="Yang X."/>
            <person name="Jones A.K."/>
            <person name="Sattelle D.B."/>
            <person name="Ebert P.R."/>
            <person name="Nelson D."/>
            <person name="Scott J.G."/>
            <person name="Beeman R.W."/>
            <person name="Muthukrishnan S."/>
            <person name="Kramer K.J."/>
            <person name="Arakane Y."/>
            <person name="Beeman R.W."/>
            <person name="Zhu Q."/>
            <person name="Hogenkamp D."/>
            <person name="Dixit R."/>
            <person name="Oppert B."/>
            <person name="Jiang H."/>
            <person name="Zou Z."/>
            <person name="Marshall J."/>
            <person name="Elpidina E."/>
            <person name="Vinokurov K."/>
            <person name="Oppert C."/>
            <person name="Zou Z."/>
            <person name="Evans J."/>
            <person name="Lu Z."/>
            <person name="Zhao P."/>
            <person name="Sumathipala N."/>
            <person name="Altincicek B."/>
            <person name="Vilcinskas A."/>
            <person name="Williams M."/>
            <person name="Hultmark D."/>
            <person name="Hetru C."/>
            <person name="Jiang H."/>
            <person name="Grimmelikhuijzen C.J."/>
            <person name="Hauser F."/>
            <person name="Cazzamali G."/>
            <person name="Williamson M."/>
            <person name="Park Y."/>
            <person name="Li B."/>
            <person name="Tanaka Y."/>
            <person name="Predel R."/>
            <person name="Neupert S."/>
            <person name="Schachtner J."/>
            <person name="Verleyen P."/>
            <person name="Raible F."/>
            <person name="Bork P."/>
            <person name="Friedrich M."/>
            <person name="Walden K.K."/>
            <person name="Robertson H.M."/>
            <person name="Angeli S."/>
            <person name="Foret S."/>
            <person name="Bucher G."/>
            <person name="Schuetz S."/>
            <person name="Maleszka R."/>
            <person name="Wimmer E.A."/>
            <person name="Beeman R.W."/>
            <person name="Lorenzen M."/>
            <person name="Tomoyasu Y."/>
            <person name="Miller S.C."/>
            <person name="Grossmann D."/>
            <person name="Bucher G."/>
        </authorList>
    </citation>
    <scope>NUCLEOTIDE SEQUENCE [LARGE SCALE GENOMIC DNA]</scope>
    <source>
        <strain evidence="2 3">Georgia GA2</strain>
    </source>
</reference>
<dbReference type="Proteomes" id="UP000007266">
    <property type="component" value="Linkage group 1"/>
</dbReference>
<dbReference type="AlphaFoldDB" id="D6W675"/>
<feature type="compositionally biased region" description="Polar residues" evidence="1">
    <location>
        <begin position="115"/>
        <end position="135"/>
    </location>
</feature>
<dbReference type="HOGENOM" id="CLU_866963_0_0_1"/>
<protein>
    <submittedName>
        <fullName evidence="2">Uncharacterized protein</fullName>
    </submittedName>
</protein>
<gene>
    <name evidence="2" type="primary">AUGUSTUS-3.0.2_04686</name>
    <name evidence="2" type="ORF">TcasGA2_TC004686</name>
</gene>
<evidence type="ECO:0000313" key="2">
    <source>
        <dbReference type="EMBL" id="EFA11089.1"/>
    </source>
</evidence>
<name>D6W675_TRICA</name>
<feature type="region of interest" description="Disordered" evidence="1">
    <location>
        <begin position="1"/>
        <end position="21"/>
    </location>
</feature>
<accession>D6W675</accession>
<sequence length="321" mass="36005">MTDNYPEHLNPFADEKPRPKLTIRDSFKELKRNLRQSFRIKKKDNDEVTLRQKSETFKRSPLSYPSPQQEALPRSRFRERISTPGSNPFEEEEKRQNAGTTRRRGKKRAPLPPKSASSQNVSNLEASSDGSHWSLTSADTDCSFSTDNETKPDAMINEFKDFNKNMEALKDDSNNNVVAKEKAESNSNIPDLVISCPNEELEESDHLSVISEGGGSDLVVKDITSNLIEEKEDEVEVNYCEKKSLYIAGSRDDLNDSPTYTGRVSLYITGSCDDLDASNNNEVCNKSVTDENSIADAVPTPKQRKNKLSKNILLGTESVCN</sequence>
<dbReference type="InParanoid" id="D6W675"/>
<evidence type="ECO:0000313" key="3">
    <source>
        <dbReference type="Proteomes" id="UP000007266"/>
    </source>
</evidence>
<feature type="region of interest" description="Disordered" evidence="1">
    <location>
        <begin position="43"/>
        <end position="135"/>
    </location>
</feature>
<keyword evidence="3" id="KW-1185">Reference proteome</keyword>
<evidence type="ECO:0000256" key="1">
    <source>
        <dbReference type="SAM" id="MobiDB-lite"/>
    </source>
</evidence>